<evidence type="ECO:0000313" key="2">
    <source>
        <dbReference type="EMBL" id="KZM26540.1"/>
    </source>
</evidence>
<protein>
    <submittedName>
        <fullName evidence="2">Uncharacterized protein</fullName>
    </submittedName>
</protein>
<dbReference type="AlphaFoldDB" id="A0A163JRH5"/>
<accession>A0A163JRH5</accession>
<reference evidence="2 3" key="1">
    <citation type="journal article" date="2016" name="Sci. Rep.">
        <title>Draft genome sequencing and secretome analysis of fungal phytopathogen Ascochyta rabiei provides insight into the necrotrophic effector repertoire.</title>
        <authorList>
            <person name="Verma S."/>
            <person name="Gazara R.K."/>
            <person name="Nizam S."/>
            <person name="Parween S."/>
            <person name="Chattopadhyay D."/>
            <person name="Verma P.K."/>
        </authorList>
    </citation>
    <scope>NUCLEOTIDE SEQUENCE [LARGE SCALE GENOMIC DNA]</scope>
    <source>
        <strain evidence="2 3">ArDII</strain>
    </source>
</reference>
<dbReference type="Proteomes" id="UP000076837">
    <property type="component" value="Unassembled WGS sequence"/>
</dbReference>
<dbReference type="OrthoDB" id="10411909at2759"/>
<gene>
    <name evidence="2" type="ORF">ST47_g2386</name>
</gene>
<feature type="region of interest" description="Disordered" evidence="1">
    <location>
        <begin position="1"/>
        <end position="46"/>
    </location>
</feature>
<evidence type="ECO:0000313" key="3">
    <source>
        <dbReference type="Proteomes" id="UP000076837"/>
    </source>
</evidence>
<proteinExistence type="predicted"/>
<feature type="compositionally biased region" description="Basic and acidic residues" evidence="1">
    <location>
        <begin position="10"/>
        <end position="25"/>
    </location>
</feature>
<organism evidence="2 3">
    <name type="scientific">Didymella rabiei</name>
    <name type="common">Chickpea ascochyta blight fungus</name>
    <name type="synonym">Mycosphaerella rabiei</name>
    <dbReference type="NCBI Taxonomy" id="5454"/>
    <lineage>
        <taxon>Eukaryota</taxon>
        <taxon>Fungi</taxon>
        <taxon>Dikarya</taxon>
        <taxon>Ascomycota</taxon>
        <taxon>Pezizomycotina</taxon>
        <taxon>Dothideomycetes</taxon>
        <taxon>Pleosporomycetidae</taxon>
        <taxon>Pleosporales</taxon>
        <taxon>Pleosporineae</taxon>
        <taxon>Didymellaceae</taxon>
        <taxon>Ascochyta</taxon>
    </lineage>
</organism>
<comment type="caution">
    <text evidence="2">The sequence shown here is derived from an EMBL/GenBank/DDBJ whole genome shotgun (WGS) entry which is preliminary data.</text>
</comment>
<dbReference type="EMBL" id="JYNV01000103">
    <property type="protein sequence ID" value="KZM26540.1"/>
    <property type="molecule type" value="Genomic_DNA"/>
</dbReference>
<keyword evidence="3" id="KW-1185">Reference proteome</keyword>
<evidence type="ECO:0000256" key="1">
    <source>
        <dbReference type="SAM" id="MobiDB-lite"/>
    </source>
</evidence>
<name>A0A163JRH5_DIDRA</name>
<sequence>MTTPAASSKDPSKHDAPFKAQDKPEPSGIPSETGAKHKKRPSQAEELLRRASEANVKTMEDDWEVVRTEKVQEKQGEVEDWVLVK</sequence>